<gene>
    <name evidence="2" type="ORF">N7452_009785</name>
</gene>
<proteinExistence type="predicted"/>
<accession>A0A9W9Q9I7</accession>
<reference evidence="2" key="2">
    <citation type="journal article" date="2023" name="IMA Fungus">
        <title>Comparative genomic study of the Penicillium genus elucidates a diverse pangenome and 15 lateral gene transfer events.</title>
        <authorList>
            <person name="Petersen C."/>
            <person name="Sorensen T."/>
            <person name="Nielsen M.R."/>
            <person name="Sondergaard T.E."/>
            <person name="Sorensen J.L."/>
            <person name="Fitzpatrick D.A."/>
            <person name="Frisvad J.C."/>
            <person name="Nielsen K.L."/>
        </authorList>
    </citation>
    <scope>NUCLEOTIDE SEQUENCE</scope>
    <source>
        <strain evidence="2">IBT 35673</strain>
    </source>
</reference>
<sequence length="103" mass="11412">MDSTRNYGRYLRSAIECDAGVSDSKGTHNQTGRGSDAKNGTHNRVDLGGLWFRVRHEVRLVGHLLPQSIPTTTHGLILNMDITNSPPAAVRSQRNVVAKDYQR</sequence>
<name>A0A9W9Q9I7_PENBR</name>
<evidence type="ECO:0000313" key="3">
    <source>
        <dbReference type="Proteomes" id="UP001147695"/>
    </source>
</evidence>
<reference evidence="2" key="1">
    <citation type="submission" date="2022-12" db="EMBL/GenBank/DDBJ databases">
        <authorList>
            <person name="Petersen C."/>
        </authorList>
    </citation>
    <scope>NUCLEOTIDE SEQUENCE</scope>
    <source>
        <strain evidence="2">IBT 35673</strain>
    </source>
</reference>
<dbReference type="EMBL" id="JAPZBQ010000005">
    <property type="protein sequence ID" value="KAJ5329395.1"/>
    <property type="molecule type" value="Genomic_DNA"/>
</dbReference>
<organism evidence="2 3">
    <name type="scientific">Penicillium brevicompactum</name>
    <dbReference type="NCBI Taxonomy" id="5074"/>
    <lineage>
        <taxon>Eukaryota</taxon>
        <taxon>Fungi</taxon>
        <taxon>Dikarya</taxon>
        <taxon>Ascomycota</taxon>
        <taxon>Pezizomycotina</taxon>
        <taxon>Eurotiomycetes</taxon>
        <taxon>Eurotiomycetidae</taxon>
        <taxon>Eurotiales</taxon>
        <taxon>Aspergillaceae</taxon>
        <taxon>Penicillium</taxon>
    </lineage>
</organism>
<protein>
    <submittedName>
        <fullName evidence="2">Uncharacterized protein</fullName>
    </submittedName>
</protein>
<evidence type="ECO:0000313" key="2">
    <source>
        <dbReference type="EMBL" id="KAJ5329395.1"/>
    </source>
</evidence>
<evidence type="ECO:0000256" key="1">
    <source>
        <dbReference type="SAM" id="MobiDB-lite"/>
    </source>
</evidence>
<feature type="compositionally biased region" description="Polar residues" evidence="1">
    <location>
        <begin position="27"/>
        <end position="42"/>
    </location>
</feature>
<dbReference type="Proteomes" id="UP001147695">
    <property type="component" value="Unassembled WGS sequence"/>
</dbReference>
<comment type="caution">
    <text evidence="2">The sequence shown here is derived from an EMBL/GenBank/DDBJ whole genome shotgun (WGS) entry which is preliminary data.</text>
</comment>
<feature type="region of interest" description="Disordered" evidence="1">
    <location>
        <begin position="19"/>
        <end position="43"/>
    </location>
</feature>
<dbReference type="AlphaFoldDB" id="A0A9W9Q9I7"/>